<accession>A0A6J4LMP4</accession>
<dbReference type="EMBL" id="CADCUD010000115">
    <property type="protein sequence ID" value="CAA9336943.1"/>
    <property type="molecule type" value="Genomic_DNA"/>
</dbReference>
<evidence type="ECO:0000313" key="1">
    <source>
        <dbReference type="EMBL" id="CAA9336943.1"/>
    </source>
</evidence>
<name>A0A6J4LMP4_9ACTN</name>
<sequence length="38" mass="3882">MTLHEVTDTVRPVWASSSSPIRSAVAPLTLNGSACGGI</sequence>
<reference evidence="1" key="1">
    <citation type="submission" date="2020-02" db="EMBL/GenBank/DDBJ databases">
        <authorList>
            <person name="Meier V. D."/>
        </authorList>
    </citation>
    <scope>NUCLEOTIDE SEQUENCE</scope>
    <source>
        <strain evidence="1">AVDCRST_MAG46</strain>
    </source>
</reference>
<gene>
    <name evidence="1" type="ORF">AVDCRST_MAG46-1747</name>
</gene>
<protein>
    <submittedName>
        <fullName evidence="1">Uncharacterized protein</fullName>
    </submittedName>
</protein>
<proteinExistence type="predicted"/>
<organism evidence="1">
    <name type="scientific">uncultured Nocardioidaceae bacterium</name>
    <dbReference type="NCBI Taxonomy" id="253824"/>
    <lineage>
        <taxon>Bacteria</taxon>
        <taxon>Bacillati</taxon>
        <taxon>Actinomycetota</taxon>
        <taxon>Actinomycetes</taxon>
        <taxon>Propionibacteriales</taxon>
        <taxon>Nocardioidaceae</taxon>
        <taxon>environmental samples</taxon>
    </lineage>
</organism>
<dbReference type="AlphaFoldDB" id="A0A6J4LMP4"/>